<dbReference type="AlphaFoldDB" id="A0A5N8VV86"/>
<evidence type="ECO:0000313" key="3">
    <source>
        <dbReference type="Proteomes" id="UP000326979"/>
    </source>
</evidence>
<reference evidence="2 3" key="1">
    <citation type="submission" date="2019-07" db="EMBL/GenBank/DDBJ databases">
        <title>New species of Amycolatopsis and Streptomyces.</title>
        <authorList>
            <person name="Duangmal K."/>
            <person name="Teo W.F.A."/>
            <person name="Lipun K."/>
        </authorList>
    </citation>
    <scope>NUCLEOTIDE SEQUENCE [LARGE SCALE GENOMIC DNA]</scope>
    <source>
        <strain evidence="2 3">TISTR 2346</strain>
    </source>
</reference>
<organism evidence="2 3">
    <name type="scientific">Streptomyces phyllanthi</name>
    <dbReference type="NCBI Taxonomy" id="1803180"/>
    <lineage>
        <taxon>Bacteria</taxon>
        <taxon>Bacillati</taxon>
        <taxon>Actinomycetota</taxon>
        <taxon>Actinomycetes</taxon>
        <taxon>Kitasatosporales</taxon>
        <taxon>Streptomycetaceae</taxon>
        <taxon>Streptomyces</taxon>
    </lineage>
</organism>
<dbReference type="EMBL" id="VJZE01000008">
    <property type="protein sequence ID" value="MPY38899.1"/>
    <property type="molecule type" value="Genomic_DNA"/>
</dbReference>
<dbReference type="Pfam" id="PF18276">
    <property type="entry name" value="TcA_TcB_BD"/>
    <property type="match status" value="1"/>
</dbReference>
<sequence>MTDRRRSPGFHERRDVRLGARAAGDAALTSDFTYTFENFFHPYVGELIERLNKGSLAGLLDPQFQEKLADPHFFESFYTPAASGLVTSFPKDIDVRPGGSYANYNWELLFHVPLSIAVHLSNNQRFAEAQRWFHYIFDPTSTDTSVQGPARYWKFLAFRGQAETQNIIQVVTLLSTPDDKLQPGDIIAKNTLLQGYGAIRRFPFEPHRVAATRPVAYQYQVVMKYLDNLIAWGDSMFREDTAESVNEATQRYVLAANILGPRPEQLPAQGKREAMSFLQLREHLQEIGNVLVDLESQFPFNLAPAPPSPTPGSSEASYDWITRAPYFCVPRNQRMLAYWDRVNDRLYKIRNCMNLEGAARQLALFEPAIEPGLRVKAAAAGIDTGAVATAAATPAGPVRGGTLLQLARGLCDDVRALGNALLAALEKEDAEAIALLRQGQELKIVQRTQEVRYLAWQQAQESTNALVRSRNIALERYRYHLRLLGADPGASQFDLPVVPRPIKPDDEPKLTTEKDFDAAYLQLVLQFDKPLPLELYPRLKLAGEGSPTTSAGASSPGRLNLTVNEDKELNDHLPAARDLNLASSVLDTVASVVRMIPDIDVDLHFWGLGLHSEVFGGVKLSEVSKIAAAIIRTKAAWEQDQAGMAARTASYERRADEWMLQSNLAAHELMHLGRQILGSVIAEQAAHREYLNSRSQIADLKGTEALLKDKYTNGELYGWMQGELTRIYFDSYRFALDVARKAELTLKRELMQPDFDAVQFVGGDYWNAGRKGLLVADSLALDLRRLEVAYHESRRRELELVRHVSVNQLDPLALVRLRETGTCEITIPESYFDLDCPGHYLRRLRHVSVSIPAVTGPYTSVNCTLSLLRSSVRTVATGADYPRHDDSDERFQDYSGAIQAIVTSTARDDDGMFVGSAADDRPLPFEGVGAISTWRVELPADFRQFDYDTISDVVVHLRYTARDGGAALRHQAVGHLRQQIEHAQASGMARLYAMRMEFPSEWARFAADDRGRPRLAVTLREEHYPYWSHGHSRETVSVLLLARGPADADTITVHAGPEDGAPSDALSRDDALGGLFTGQLVNITPPAAVGETTLHFDPGTVTDLWMILTWKG</sequence>
<feature type="domain" description="Tc toxin complex TcA C-terminal TcB-binding" evidence="1">
    <location>
        <begin position="674"/>
        <end position="961"/>
    </location>
</feature>
<evidence type="ECO:0000313" key="2">
    <source>
        <dbReference type="EMBL" id="MPY38899.1"/>
    </source>
</evidence>
<dbReference type="RefSeq" id="WP_152779929.1">
    <property type="nucleotide sequence ID" value="NZ_BAABEQ010000019.1"/>
</dbReference>
<keyword evidence="3" id="KW-1185">Reference proteome</keyword>
<dbReference type="Proteomes" id="UP000326979">
    <property type="component" value="Unassembled WGS sequence"/>
</dbReference>
<dbReference type="InterPro" id="IPR040840">
    <property type="entry name" value="TcA_TcB_BD"/>
</dbReference>
<gene>
    <name evidence="2" type="ORF">FNH04_02700</name>
</gene>
<proteinExistence type="predicted"/>
<name>A0A5N8VV86_9ACTN</name>
<dbReference type="OrthoDB" id="9781691at2"/>
<comment type="caution">
    <text evidence="2">The sequence shown here is derived from an EMBL/GenBank/DDBJ whole genome shotgun (WGS) entry which is preliminary data.</text>
</comment>
<evidence type="ECO:0000259" key="1">
    <source>
        <dbReference type="Pfam" id="PF18276"/>
    </source>
</evidence>
<protein>
    <submittedName>
        <fullName evidence="2">Toxin</fullName>
    </submittedName>
</protein>
<accession>A0A5N8VV86</accession>